<dbReference type="UniPathway" id="UPA00342"/>
<dbReference type="EC" id="4.2.1.126" evidence="3"/>
<feature type="domain" description="SIS" evidence="4">
    <location>
        <begin position="52"/>
        <end position="215"/>
    </location>
</feature>
<dbReference type="InterPro" id="IPR005486">
    <property type="entry name" value="Glucokinase_regulatory_CS"/>
</dbReference>
<dbReference type="Proteomes" id="UP000298656">
    <property type="component" value="Chromosome 1"/>
</dbReference>
<dbReference type="PROSITE" id="PS01272">
    <property type="entry name" value="GCKR"/>
    <property type="match status" value="1"/>
</dbReference>
<dbReference type="KEGG" id="tvl:FAZ95_13370"/>
<dbReference type="EMBL" id="CP040077">
    <property type="protein sequence ID" value="QCP51768.1"/>
    <property type="molecule type" value="Genomic_DNA"/>
</dbReference>
<dbReference type="GO" id="GO:0097367">
    <property type="term" value="F:carbohydrate derivative binding"/>
    <property type="evidence" value="ECO:0007669"/>
    <property type="project" value="InterPro"/>
</dbReference>
<dbReference type="Gene3D" id="1.10.8.1080">
    <property type="match status" value="1"/>
</dbReference>
<dbReference type="NCBIfam" id="NF009222">
    <property type="entry name" value="PRK12570.1"/>
    <property type="match status" value="1"/>
</dbReference>
<dbReference type="InterPro" id="IPR040190">
    <property type="entry name" value="MURQ/GCKR"/>
</dbReference>
<evidence type="ECO:0000313" key="6">
    <source>
        <dbReference type="Proteomes" id="UP000298656"/>
    </source>
</evidence>
<keyword evidence="1 3" id="KW-0456">Lyase</keyword>
<dbReference type="UniPathway" id="UPA00343"/>
<evidence type="ECO:0000256" key="1">
    <source>
        <dbReference type="ARBA" id="ARBA00023239"/>
    </source>
</evidence>
<comment type="similarity">
    <text evidence="3">Belongs to the GCKR-like family. MurNAc-6-P etherase subfamily.</text>
</comment>
<evidence type="ECO:0000259" key="4">
    <source>
        <dbReference type="PROSITE" id="PS51464"/>
    </source>
</evidence>
<dbReference type="SUPFAM" id="SSF53697">
    <property type="entry name" value="SIS domain"/>
    <property type="match status" value="1"/>
</dbReference>
<evidence type="ECO:0000256" key="3">
    <source>
        <dbReference type="HAMAP-Rule" id="MF_00068"/>
    </source>
</evidence>
<dbReference type="HAMAP" id="MF_00068">
    <property type="entry name" value="MurQ"/>
    <property type="match status" value="1"/>
</dbReference>
<feature type="active site" evidence="3">
    <location>
        <position position="111"/>
    </location>
</feature>
<sequence>MVTKTEMPNPLHTELDLYSADDLIDVLIEDQRNALKAVWDSREKLAEAVRQALPRMRDGGRLIYVGAGTSGRLGLMDSVELYPTFSWPKHRAIALMAGGSRAIGESIEGAEDDERQGASDILSVKAAANDVVLAIAASGRTPYVLGALRAARRAGALTIGLANNPDASVVTEAHIGIVLDTGPEVISGSTRLKAGTAQKIALNSFSSALMVGLNKVYGNLMVDLRPTSAKLIHRSVNLTTHATGASDELARRTLESCGFQVKVAIVALKRGIGVTEAESQLAAVDGSVRRAIAK</sequence>
<comment type="miscellaneous">
    <text evidence="3">A lyase-type mechanism (elimination/hydration) is suggested for the cleavage of the lactyl ether bond of MurNAc 6-phosphate, with the formation of an alpha,beta-unsaturated aldehyde intermediate with (E)-stereochemistry, followed by the syn addition of water to give product.</text>
</comment>
<evidence type="ECO:0000313" key="5">
    <source>
        <dbReference type="EMBL" id="QCP51768.1"/>
    </source>
</evidence>
<name>A0A4P8IRJ5_9BURK</name>
<dbReference type="GO" id="GO:0016835">
    <property type="term" value="F:carbon-oxygen lyase activity"/>
    <property type="evidence" value="ECO:0007669"/>
    <property type="project" value="UniProtKB-UniRule"/>
</dbReference>
<evidence type="ECO:0000256" key="2">
    <source>
        <dbReference type="ARBA" id="ARBA00023277"/>
    </source>
</evidence>
<dbReference type="GO" id="GO:0009254">
    <property type="term" value="P:peptidoglycan turnover"/>
    <property type="evidence" value="ECO:0007669"/>
    <property type="project" value="UniProtKB-UniRule"/>
</dbReference>
<protein>
    <recommendedName>
        <fullName evidence="3">N-acetylmuramic acid 6-phosphate etherase</fullName>
        <shortName evidence="3">MurNAc-6-P etherase</shortName>
        <ecNumber evidence="3">4.2.1.126</ecNumber>
    </recommendedName>
    <alternativeName>
        <fullName evidence="3">N-acetylmuramic acid 6-phosphate hydrolase</fullName>
    </alternativeName>
    <alternativeName>
        <fullName evidence="3">N-acetylmuramic acid 6-phosphate lyase</fullName>
    </alternativeName>
</protein>
<dbReference type="PANTHER" id="PTHR10088:SF4">
    <property type="entry name" value="GLUCOKINASE REGULATORY PROTEIN"/>
    <property type="match status" value="1"/>
</dbReference>
<dbReference type="NCBIfam" id="NF003915">
    <property type="entry name" value="PRK05441.1"/>
    <property type="match status" value="1"/>
</dbReference>
<dbReference type="AlphaFoldDB" id="A0A4P8IRJ5"/>
<dbReference type="PROSITE" id="PS51464">
    <property type="entry name" value="SIS"/>
    <property type="match status" value="1"/>
</dbReference>
<dbReference type="GO" id="GO:0016803">
    <property type="term" value="F:ether hydrolase activity"/>
    <property type="evidence" value="ECO:0007669"/>
    <property type="project" value="TreeGrafter"/>
</dbReference>
<dbReference type="UniPathway" id="UPA00544"/>
<dbReference type="InterPro" id="IPR001347">
    <property type="entry name" value="SIS_dom"/>
</dbReference>
<comment type="function">
    <text evidence="3">Specifically catalyzes the cleavage of the D-lactyl ether substituent of MurNAc 6-phosphate, producing GlcNAc 6-phosphate and D-lactate. Together with AnmK, is also required for the utilization of anhydro-N-acetylmuramic acid (anhMurNAc) either imported from the medium or derived from its own cell wall murein, and thus plays a role in cell wall recycling.</text>
</comment>
<accession>A0A4P8IRJ5</accession>
<comment type="catalytic activity">
    <reaction evidence="3">
        <text>N-acetyl-D-muramate 6-phosphate + H2O = N-acetyl-D-glucosamine 6-phosphate + (R)-lactate</text>
        <dbReference type="Rhea" id="RHEA:26410"/>
        <dbReference type="ChEBI" id="CHEBI:15377"/>
        <dbReference type="ChEBI" id="CHEBI:16004"/>
        <dbReference type="ChEBI" id="CHEBI:57513"/>
        <dbReference type="ChEBI" id="CHEBI:58722"/>
        <dbReference type="EC" id="4.2.1.126"/>
    </reaction>
</comment>
<dbReference type="GO" id="GO:0097173">
    <property type="term" value="P:N-acetylmuramic acid catabolic process"/>
    <property type="evidence" value="ECO:0007669"/>
    <property type="project" value="UniProtKB-UniPathway"/>
</dbReference>
<dbReference type="OrthoDB" id="9813395at2"/>
<proteinExistence type="inferred from homology"/>
<comment type="subunit">
    <text evidence="3">Homodimer.</text>
</comment>
<dbReference type="Gene3D" id="3.40.50.10490">
    <property type="entry name" value="Glucose-6-phosphate isomerase like protein, domain 1"/>
    <property type="match status" value="1"/>
</dbReference>
<dbReference type="GO" id="GO:0046348">
    <property type="term" value="P:amino sugar catabolic process"/>
    <property type="evidence" value="ECO:0007669"/>
    <property type="project" value="InterPro"/>
</dbReference>
<organism evidence="5 6">
    <name type="scientific">Trinickia violacea</name>
    <dbReference type="NCBI Taxonomy" id="2571746"/>
    <lineage>
        <taxon>Bacteria</taxon>
        <taxon>Pseudomonadati</taxon>
        <taxon>Pseudomonadota</taxon>
        <taxon>Betaproteobacteria</taxon>
        <taxon>Burkholderiales</taxon>
        <taxon>Burkholderiaceae</taxon>
        <taxon>Trinickia</taxon>
    </lineage>
</organism>
<dbReference type="PANTHER" id="PTHR10088">
    <property type="entry name" value="GLUCOKINASE REGULATORY PROTEIN"/>
    <property type="match status" value="1"/>
</dbReference>
<dbReference type="InterPro" id="IPR005488">
    <property type="entry name" value="Etherase_MurQ"/>
</dbReference>
<dbReference type="GO" id="GO:0097175">
    <property type="term" value="P:1,6-anhydro-N-acetyl-beta-muramic acid catabolic process"/>
    <property type="evidence" value="ECO:0007669"/>
    <property type="project" value="UniProtKB-UniRule"/>
</dbReference>
<feature type="active site" description="Proton donor" evidence="3">
    <location>
        <position position="80"/>
    </location>
</feature>
<comment type="pathway">
    <text evidence="3">Cell wall biogenesis; peptidoglycan recycling.</text>
</comment>
<keyword evidence="2 3" id="KW-0119">Carbohydrate metabolism</keyword>
<dbReference type="InterPro" id="IPR046348">
    <property type="entry name" value="SIS_dom_sf"/>
</dbReference>
<dbReference type="Pfam" id="PF22645">
    <property type="entry name" value="GKRP_SIS_N"/>
    <property type="match status" value="1"/>
</dbReference>
<reference evidence="5 6" key="1">
    <citation type="submission" date="2019-05" db="EMBL/GenBank/DDBJ databases">
        <title>Burkholderia sp. DHOD12, isolated from subtropical forest soil.</title>
        <authorList>
            <person name="Gao Z.-H."/>
            <person name="Qiu L.-H."/>
        </authorList>
    </citation>
    <scope>NUCLEOTIDE SEQUENCE [LARGE SCALE GENOMIC DNA]</scope>
    <source>
        <strain evidence="5 6">DHOD12</strain>
    </source>
</reference>
<dbReference type="CDD" id="cd05007">
    <property type="entry name" value="SIS_Etherase"/>
    <property type="match status" value="1"/>
</dbReference>
<gene>
    <name evidence="3" type="primary">murQ</name>
    <name evidence="5" type="ORF">FAZ95_13370</name>
</gene>
<comment type="pathway">
    <text evidence="3">Amino-sugar metabolism; 1,6-anhydro-N-acetylmuramate degradation.</text>
</comment>
<comment type="pathway">
    <text evidence="3">Amino-sugar metabolism; N-acetylmuramate degradation.</text>
</comment>
<keyword evidence="6" id="KW-1185">Reference proteome</keyword>